<keyword evidence="3" id="KW-0158">Chromosome</keyword>
<dbReference type="PROSITE" id="PS50868">
    <property type="entry name" value="POST_SET"/>
    <property type="match status" value="1"/>
</dbReference>
<evidence type="ECO:0000256" key="7">
    <source>
        <dbReference type="ARBA" id="ARBA00023242"/>
    </source>
</evidence>
<reference evidence="12 13" key="1">
    <citation type="submission" date="2020-05" db="EMBL/GenBank/DDBJ databases">
        <title>Ceratocystis lukuohia genome.</title>
        <authorList>
            <person name="Harrington T.C."/>
            <person name="Kim K."/>
            <person name="Mayers C.G."/>
        </authorList>
    </citation>
    <scope>NUCLEOTIDE SEQUENCE [LARGE SCALE GENOMIC DNA]</scope>
    <source>
        <strain evidence="12 13">C4212</strain>
    </source>
</reference>
<gene>
    <name evidence="12" type="ORF">HOO65_060679</name>
</gene>
<evidence type="ECO:0000313" key="12">
    <source>
        <dbReference type="EMBL" id="KAL2886849.1"/>
    </source>
</evidence>
<comment type="subcellular location">
    <subcellularLocation>
        <location evidence="2">Chromosome</location>
    </subcellularLocation>
    <subcellularLocation>
        <location evidence="1">Nucleus</location>
    </subcellularLocation>
</comment>
<dbReference type="GeneID" id="98120075"/>
<feature type="compositionally biased region" description="Basic residues" evidence="8">
    <location>
        <begin position="1197"/>
        <end position="1209"/>
    </location>
</feature>
<evidence type="ECO:0000259" key="11">
    <source>
        <dbReference type="PROSITE" id="PS51215"/>
    </source>
</evidence>
<feature type="region of interest" description="Disordered" evidence="8">
    <location>
        <begin position="1234"/>
        <end position="1276"/>
    </location>
</feature>
<dbReference type="PROSITE" id="PS51215">
    <property type="entry name" value="AWS"/>
    <property type="match status" value="1"/>
</dbReference>
<evidence type="ECO:0000256" key="5">
    <source>
        <dbReference type="ARBA" id="ARBA00022679"/>
    </source>
</evidence>
<dbReference type="InterPro" id="IPR006560">
    <property type="entry name" value="AWS_dom"/>
</dbReference>
<feature type="compositionally biased region" description="Basic and acidic residues" evidence="8">
    <location>
        <begin position="1112"/>
        <end position="1124"/>
    </location>
</feature>
<evidence type="ECO:0000256" key="3">
    <source>
        <dbReference type="ARBA" id="ARBA00022454"/>
    </source>
</evidence>
<dbReference type="Proteomes" id="UP001610728">
    <property type="component" value="Unassembled WGS sequence"/>
</dbReference>
<protein>
    <submittedName>
        <fullName evidence="12">Histone-lysine N-methyltransferase ASH1L</fullName>
    </submittedName>
</protein>
<dbReference type="Pfam" id="PF00856">
    <property type="entry name" value="SET"/>
    <property type="match status" value="1"/>
</dbReference>
<feature type="compositionally biased region" description="Low complexity" evidence="8">
    <location>
        <begin position="1152"/>
        <end position="1167"/>
    </location>
</feature>
<evidence type="ECO:0000256" key="8">
    <source>
        <dbReference type="SAM" id="MobiDB-lite"/>
    </source>
</evidence>
<dbReference type="InterPro" id="IPR046341">
    <property type="entry name" value="SET_dom_sf"/>
</dbReference>
<feature type="domain" description="AWS" evidence="11">
    <location>
        <begin position="665"/>
        <end position="712"/>
    </location>
</feature>
<feature type="compositionally biased region" description="Basic and acidic residues" evidence="8">
    <location>
        <begin position="1236"/>
        <end position="1246"/>
    </location>
</feature>
<dbReference type="PANTHER" id="PTHR22884">
    <property type="entry name" value="SET DOMAIN PROTEINS"/>
    <property type="match status" value="1"/>
</dbReference>
<feature type="region of interest" description="Disordered" evidence="8">
    <location>
        <begin position="1355"/>
        <end position="1374"/>
    </location>
</feature>
<dbReference type="Pfam" id="PF17907">
    <property type="entry name" value="AWS"/>
    <property type="match status" value="1"/>
</dbReference>
<feature type="compositionally biased region" description="Basic and acidic residues" evidence="8">
    <location>
        <begin position="525"/>
        <end position="543"/>
    </location>
</feature>
<feature type="domain" description="SET" evidence="9">
    <location>
        <begin position="723"/>
        <end position="839"/>
    </location>
</feature>
<feature type="compositionally biased region" description="Low complexity" evidence="8">
    <location>
        <begin position="121"/>
        <end position="133"/>
    </location>
</feature>
<organism evidence="12 13">
    <name type="scientific">Ceratocystis lukuohia</name>
    <dbReference type="NCBI Taxonomy" id="2019550"/>
    <lineage>
        <taxon>Eukaryota</taxon>
        <taxon>Fungi</taxon>
        <taxon>Dikarya</taxon>
        <taxon>Ascomycota</taxon>
        <taxon>Pezizomycotina</taxon>
        <taxon>Sordariomycetes</taxon>
        <taxon>Hypocreomycetidae</taxon>
        <taxon>Microascales</taxon>
        <taxon>Ceratocystidaceae</taxon>
        <taxon>Ceratocystis</taxon>
    </lineage>
</organism>
<keyword evidence="6" id="KW-0949">S-adenosyl-L-methionine</keyword>
<evidence type="ECO:0000313" key="13">
    <source>
        <dbReference type="Proteomes" id="UP001610728"/>
    </source>
</evidence>
<feature type="region of interest" description="Disordered" evidence="8">
    <location>
        <begin position="523"/>
        <end position="554"/>
    </location>
</feature>
<dbReference type="RefSeq" id="XP_070858029.1">
    <property type="nucleotide sequence ID" value="XM_071003614.1"/>
</dbReference>
<dbReference type="EMBL" id="JABSNW010000006">
    <property type="protein sequence ID" value="KAL2886849.1"/>
    <property type="molecule type" value="Genomic_DNA"/>
</dbReference>
<feature type="domain" description="Post-SET" evidence="10">
    <location>
        <begin position="847"/>
        <end position="863"/>
    </location>
</feature>
<keyword evidence="5" id="KW-0808">Transferase</keyword>
<feature type="compositionally biased region" description="Polar residues" evidence="8">
    <location>
        <begin position="327"/>
        <end position="336"/>
    </location>
</feature>
<keyword evidence="4" id="KW-0489">Methyltransferase</keyword>
<feature type="region of interest" description="Disordered" evidence="8">
    <location>
        <begin position="938"/>
        <end position="1075"/>
    </location>
</feature>
<dbReference type="PROSITE" id="PS50280">
    <property type="entry name" value="SET"/>
    <property type="match status" value="1"/>
</dbReference>
<keyword evidence="13" id="KW-1185">Reference proteome</keyword>
<feature type="compositionally biased region" description="Polar residues" evidence="8">
    <location>
        <begin position="1"/>
        <end position="15"/>
    </location>
</feature>
<dbReference type="InterPro" id="IPR050777">
    <property type="entry name" value="SET2_Histone-Lys_MeTrsfase"/>
</dbReference>
<feature type="region of interest" description="Disordered" evidence="8">
    <location>
        <begin position="1"/>
        <end position="133"/>
    </location>
</feature>
<evidence type="ECO:0000259" key="9">
    <source>
        <dbReference type="PROSITE" id="PS50280"/>
    </source>
</evidence>
<evidence type="ECO:0000256" key="2">
    <source>
        <dbReference type="ARBA" id="ARBA00004286"/>
    </source>
</evidence>
<evidence type="ECO:0000256" key="4">
    <source>
        <dbReference type="ARBA" id="ARBA00022603"/>
    </source>
</evidence>
<dbReference type="SMART" id="SM00508">
    <property type="entry name" value="PostSET"/>
    <property type="match status" value="1"/>
</dbReference>
<feature type="compositionally biased region" description="Basic residues" evidence="8">
    <location>
        <begin position="1008"/>
        <end position="1023"/>
    </location>
</feature>
<keyword evidence="7" id="KW-0539">Nucleus</keyword>
<feature type="compositionally biased region" description="Basic and acidic residues" evidence="8">
    <location>
        <begin position="35"/>
        <end position="46"/>
    </location>
</feature>
<feature type="compositionally biased region" description="Low complexity" evidence="8">
    <location>
        <begin position="363"/>
        <end position="397"/>
    </location>
</feature>
<name>A0ABR4MF05_9PEZI</name>
<dbReference type="SUPFAM" id="SSF82199">
    <property type="entry name" value="SET domain"/>
    <property type="match status" value="1"/>
</dbReference>
<feature type="compositionally biased region" description="Low complexity" evidence="8">
    <location>
        <begin position="1357"/>
        <end position="1374"/>
    </location>
</feature>
<dbReference type="SMART" id="SM00317">
    <property type="entry name" value="SET"/>
    <property type="match status" value="1"/>
</dbReference>
<dbReference type="InterPro" id="IPR001214">
    <property type="entry name" value="SET_dom"/>
</dbReference>
<feature type="compositionally biased region" description="Low complexity" evidence="8">
    <location>
        <begin position="1031"/>
        <end position="1044"/>
    </location>
</feature>
<feature type="compositionally biased region" description="Basic and acidic residues" evidence="8">
    <location>
        <begin position="1178"/>
        <end position="1189"/>
    </location>
</feature>
<feature type="region of interest" description="Disordered" evidence="8">
    <location>
        <begin position="322"/>
        <end position="397"/>
    </location>
</feature>
<evidence type="ECO:0000259" key="10">
    <source>
        <dbReference type="PROSITE" id="PS50868"/>
    </source>
</evidence>
<dbReference type="Gene3D" id="2.170.270.10">
    <property type="entry name" value="SET domain"/>
    <property type="match status" value="1"/>
</dbReference>
<sequence length="1467" mass="158049">MSSSARRPLPSSENNLVVVPAPASIESPPTSIAGDMHHHQEQEQQQRSRHHMSGIVKTRDLHPSTPPTSLSDPYLDHHHSRSNRYSDIDMQIESPVDIPTSLSSSFSPRKKRDFAAANHVSTPSATTTAATTTATTPTATSVAAVAAIATITPPSEPVALLDDEPSSLLVTTAHDDDFSGHGVDATVEDSLCDTEMPDRPKPNRKSRISAFATAAASNNPLSPAALGISASDAVATPVSSKLRKDRLARSKPGIERPRRAARASAVYNLCKLSGTDVHGKRAAKGDIVSGRIRRKSAVAKLASQQTAVAASSVQDVVDSQQQAPVDTTLTPAQQKPASIKAPLSQRESSEGAASTIPRLNSFKKSVSVQQKSTRASSSTPSIHTTAAASTPSSSSAHAIMTRRRRSEPVSALQNKRAVISEPLPRNPTANLVDLAPKTRGLTRELKRLRDTDEFAHIDSKPVLHTVWSNGKMMTLPSRSSGRNAKAAAASVSSAVFSYAQNSSKAASPADAASLSSFHSSFTSRLRKDATPADDRSEKERTQDVEQLPPVPKKKPVKHYMEHGLYAGQRFTVNDILRSLTAEERREVARHDELAPKSSDRDNKLLPSPIFNGLRLLLKGRDFKLPYDVFNPLPPGQSKPGDWRKMAKNRFIGDSKDYWRNTHGEEWQSKCVCTPDDGCGESCQNRIMLYECDKENCNIGKAHCTNRAFQTLAERKAQGNKYSMGVEVIKTENRGYGVRANRCFEANQIIVEYTGEIITEEECQRRMEEKYKDNECFYLMSFDQNMILDATTGSIARFVNHSCKPNCRMVKWVVHGQPRMALFAGDDPIMTGDELTYDYKFDPFSSKNMQKCLCGADNCRGWLTSKEAPQQKEAKNQKAAAQKAAAAEDTKRAVAATTRKSRKIILGTAASKKPALVRGVAAKNRGSTSAVAAATVMASTARRGRASGFVKSTPVTASSSAAKRKRSAETDDEPKPARKRTRPPPLTSSSTTRRSGRHSASASGQPGKISRKVTRRQPSKKRIMSRLQYVQSDSDVSSVVSNSSSGTLKPENPESSEESRPALADVEISDSDSISSLSDVDLSDLEEIAAQFADETPSHRIAESKPTAQYLVVHDKPKDTEKAETVDPYQVDINDSYTVPDTPIQGKPNPSRATNTKNTAKTATKAMAEVVASTTSDAPVKEKPRSEKDIGLTASATIRKRAPQRSRIKRLPNGEIAVNKKWKVVARNPKSLAAEAKANEEASKRAAEAASSRVQRKRSLPTGPSAKSRMRWQSAKQDWLSVSEPTIADDGSIDDRHATASDLNGHDWQMGAGVSAKLAVSASLTSPVAPTGVMPSSHPSATFSSVRMAMLNRPPPLLSSDVSTPPSPSPLISASAPAPASIFHTVPERPRQQPRTPFLLQEPGSGVIAASPSPSPAGSVVASPAGVARAALNAPPSVLLHVGARPPPLSQEALMLQACEARKALGSI</sequence>
<accession>A0ABR4MF05</accession>
<evidence type="ECO:0000256" key="1">
    <source>
        <dbReference type="ARBA" id="ARBA00004123"/>
    </source>
</evidence>
<feature type="compositionally biased region" description="Basic and acidic residues" evidence="8">
    <location>
        <begin position="966"/>
        <end position="975"/>
    </location>
</feature>
<feature type="region of interest" description="Disordered" evidence="8">
    <location>
        <begin position="1093"/>
        <end position="1211"/>
    </location>
</feature>
<proteinExistence type="predicted"/>
<comment type="caution">
    <text evidence="12">The sequence shown here is derived from an EMBL/GenBank/DDBJ whole genome shotgun (WGS) entry which is preliminary data.</text>
</comment>
<evidence type="ECO:0000256" key="6">
    <source>
        <dbReference type="ARBA" id="ARBA00022691"/>
    </source>
</evidence>
<dbReference type="InterPro" id="IPR003616">
    <property type="entry name" value="Post-SET_dom"/>
</dbReference>